<dbReference type="Pfam" id="PF26557">
    <property type="entry name" value="Cullin_AB"/>
    <property type="match status" value="1"/>
</dbReference>
<dbReference type="GO" id="GO:0031625">
    <property type="term" value="F:ubiquitin protein ligase binding"/>
    <property type="evidence" value="ECO:0007669"/>
    <property type="project" value="InterPro"/>
</dbReference>
<protein>
    <recommendedName>
        <fullName evidence="7">Cullin family profile domain-containing protein</fullName>
    </recommendedName>
</protein>
<evidence type="ECO:0000256" key="2">
    <source>
        <dbReference type="ARBA" id="ARBA00022499"/>
    </source>
</evidence>
<gene>
    <name evidence="8" type="ORF">EVJ58_g4805</name>
</gene>
<dbReference type="InterPro" id="IPR019559">
    <property type="entry name" value="Cullin_neddylation_domain"/>
</dbReference>
<dbReference type="Gene3D" id="1.10.10.10">
    <property type="entry name" value="Winged helix-like DNA-binding domain superfamily/Winged helix DNA-binding domain"/>
    <property type="match status" value="1"/>
</dbReference>
<name>A0A4Y9YGZ3_9APHY</name>
<dbReference type="SUPFAM" id="SSF74788">
    <property type="entry name" value="Cullin repeat-like"/>
    <property type="match status" value="1"/>
</dbReference>
<reference evidence="8 9" key="1">
    <citation type="submission" date="2019-01" db="EMBL/GenBank/DDBJ databases">
        <title>Genome sequencing of the rare red list fungi Fomitopsis rosea.</title>
        <authorList>
            <person name="Buettner E."/>
            <person name="Kellner H."/>
        </authorList>
    </citation>
    <scope>NUCLEOTIDE SEQUENCE [LARGE SCALE GENOMIC DNA]</scope>
    <source>
        <strain evidence="8 9">DSM 105464</strain>
    </source>
</reference>
<dbReference type="Pfam" id="PF10557">
    <property type="entry name" value="Cullin_Nedd8"/>
    <property type="match status" value="1"/>
</dbReference>
<dbReference type="InterPro" id="IPR036390">
    <property type="entry name" value="WH_DNA-bd_sf"/>
</dbReference>
<dbReference type="InterPro" id="IPR036317">
    <property type="entry name" value="Cullin_homology_sf"/>
</dbReference>
<dbReference type="SMART" id="SM00884">
    <property type="entry name" value="Cullin_Nedd8"/>
    <property type="match status" value="1"/>
</dbReference>
<sequence length="827" mass="94715">MTDVFTLLSLPKTSKAFNALPAVGASEREGSASPLHKVPRLDRDSDSASASRSRAGAADAGGRITIKISGTPIKPPTVTGRPGDKDFALVTRSVRALLDKQNKDGLPVAYEYIYRGCRSAVDVYNRGEGLYENVKLELEKCVGSLAKELLQNTAGKVEWLLDFNEICAWFDKQTAILQSVLTYLDRVYLVRKKDSPSIKRLVFNLFAERIFENSSIVERLHAGIKAWLEWERKDRTAHKLRQHIPALVRHLSNHRQYTPIFEDFVLDITKTYYEAESTERTEALRGDARDFLKHCEARCREEDQRAKAVLPESSLHEILKTTDKALLTGRLDWLAKDALGRLMNDKAAQKLGIMYRLFARVEGQKVLCAAFKLHVQNTVKNIVKDQERDEEMVQRLLDFKAFCDRLCTEAFVDIVKEGPRDTSKPAAAPAKRGSSSTSTEPITMKIPNKDFSYAVIDAFALGFKARRNKPAEMIAKYLDRAMRKGQKGKRDEEFQAELDAALGLYRFTDDKDVFRTFYHRALAKRLLLERSASDDFEKAMLKRLKEEYDPEFSMGDHMFNDLALSRDLMREYNEQRTRLGYGEAMQKLSVMVLQRSFWPFAARKHDVDLPPTMQDELTKYMTFYKSKHSGRKLDWDHALGTATIKARFTNGGKELSVSLYQGIVLLLFNESTELSFKEIQEQTRMDDAELRRTLQSLALGKKRVLRKAPMGKEVDDDDVFHFNADFTDPRYQVHINSIQVKETAEENRRTQTAIEGDRKHALDAAIVRVMKARKELHYEQLKAATIDAVKNHFVPEVSVIKQRIASLVEQEYLRRDEDDMNLYIYVA</sequence>
<evidence type="ECO:0000256" key="6">
    <source>
        <dbReference type="SAM" id="MobiDB-lite"/>
    </source>
</evidence>
<evidence type="ECO:0000256" key="1">
    <source>
        <dbReference type="ARBA" id="ARBA00006019"/>
    </source>
</evidence>
<evidence type="ECO:0000256" key="4">
    <source>
        <dbReference type="PROSITE-ProRule" id="PRU00330"/>
    </source>
</evidence>
<organism evidence="8 9">
    <name type="scientific">Rhodofomes roseus</name>
    <dbReference type="NCBI Taxonomy" id="34475"/>
    <lineage>
        <taxon>Eukaryota</taxon>
        <taxon>Fungi</taxon>
        <taxon>Dikarya</taxon>
        <taxon>Basidiomycota</taxon>
        <taxon>Agaricomycotina</taxon>
        <taxon>Agaricomycetes</taxon>
        <taxon>Polyporales</taxon>
        <taxon>Rhodofomes</taxon>
    </lineage>
</organism>
<dbReference type="InterPro" id="IPR059120">
    <property type="entry name" value="Cullin-like_AB"/>
</dbReference>
<proteinExistence type="inferred from homology"/>
<dbReference type="Gene3D" id="1.20.1310.10">
    <property type="entry name" value="Cullin Repeats"/>
    <property type="match status" value="4"/>
</dbReference>
<feature type="region of interest" description="Disordered" evidence="6">
    <location>
        <begin position="420"/>
        <end position="441"/>
    </location>
</feature>
<dbReference type="PROSITE" id="PS50069">
    <property type="entry name" value="CULLIN_2"/>
    <property type="match status" value="1"/>
</dbReference>
<dbReference type="Proteomes" id="UP000298390">
    <property type="component" value="Unassembled WGS sequence"/>
</dbReference>
<dbReference type="Gene3D" id="3.30.230.130">
    <property type="entry name" value="Cullin, Chain C, Domain 2"/>
    <property type="match status" value="1"/>
</dbReference>
<evidence type="ECO:0000256" key="5">
    <source>
        <dbReference type="RuleBase" id="RU003829"/>
    </source>
</evidence>
<dbReference type="SUPFAM" id="SSF75632">
    <property type="entry name" value="Cullin homology domain"/>
    <property type="match status" value="1"/>
</dbReference>
<feature type="domain" description="Cullin family profile" evidence="7">
    <location>
        <begin position="469"/>
        <end position="698"/>
    </location>
</feature>
<dbReference type="InterPro" id="IPR016158">
    <property type="entry name" value="Cullin_homology"/>
</dbReference>
<feature type="region of interest" description="Disordered" evidence="6">
    <location>
        <begin position="28"/>
        <end position="59"/>
    </location>
</feature>
<dbReference type="GO" id="GO:0006511">
    <property type="term" value="P:ubiquitin-dependent protein catabolic process"/>
    <property type="evidence" value="ECO:0007669"/>
    <property type="project" value="InterPro"/>
</dbReference>
<dbReference type="PANTHER" id="PTHR11932">
    <property type="entry name" value="CULLIN"/>
    <property type="match status" value="1"/>
</dbReference>
<dbReference type="STRING" id="34475.A0A4Y9YGZ3"/>
<dbReference type="InterPro" id="IPR036388">
    <property type="entry name" value="WH-like_DNA-bd_sf"/>
</dbReference>
<evidence type="ECO:0000313" key="8">
    <source>
        <dbReference type="EMBL" id="TFY60983.1"/>
    </source>
</evidence>
<dbReference type="InterPro" id="IPR001373">
    <property type="entry name" value="Cullin_N"/>
</dbReference>
<dbReference type="InterPro" id="IPR016159">
    <property type="entry name" value="Cullin_repeat-like_dom_sf"/>
</dbReference>
<dbReference type="SUPFAM" id="SSF46785">
    <property type="entry name" value="Winged helix' DNA-binding domain"/>
    <property type="match status" value="1"/>
</dbReference>
<keyword evidence="3" id="KW-0832">Ubl conjugation</keyword>
<comment type="similarity">
    <text evidence="1 4 5">Belongs to the cullin family.</text>
</comment>
<dbReference type="AlphaFoldDB" id="A0A4Y9YGZ3"/>
<accession>A0A4Y9YGZ3</accession>
<dbReference type="FunFam" id="1.10.10.10:FF:000014">
    <property type="entry name" value="Cullin 1"/>
    <property type="match status" value="1"/>
</dbReference>
<evidence type="ECO:0000259" key="7">
    <source>
        <dbReference type="PROSITE" id="PS50069"/>
    </source>
</evidence>
<keyword evidence="2" id="KW-1017">Isopeptide bond</keyword>
<evidence type="ECO:0000313" key="9">
    <source>
        <dbReference type="Proteomes" id="UP000298390"/>
    </source>
</evidence>
<feature type="compositionally biased region" description="Low complexity" evidence="6">
    <location>
        <begin position="47"/>
        <end position="59"/>
    </location>
</feature>
<comment type="caution">
    <text evidence="8">The sequence shown here is derived from an EMBL/GenBank/DDBJ whole genome shotgun (WGS) entry which is preliminary data.</text>
</comment>
<dbReference type="EMBL" id="SEKV01000228">
    <property type="protein sequence ID" value="TFY60983.1"/>
    <property type="molecule type" value="Genomic_DNA"/>
</dbReference>
<evidence type="ECO:0000256" key="3">
    <source>
        <dbReference type="ARBA" id="ARBA00022843"/>
    </source>
</evidence>
<dbReference type="InterPro" id="IPR045093">
    <property type="entry name" value="Cullin"/>
</dbReference>
<dbReference type="SMART" id="SM00182">
    <property type="entry name" value="CULLIN"/>
    <property type="match status" value="1"/>
</dbReference>
<dbReference type="Pfam" id="PF00888">
    <property type="entry name" value="Cullin"/>
    <property type="match status" value="1"/>
</dbReference>